<keyword evidence="1" id="KW-0732">Signal</keyword>
<name>A0A847R8G8_9GAMM</name>
<keyword evidence="3" id="KW-1185">Reference proteome</keyword>
<gene>
    <name evidence="2" type="ORF">HGG82_12150</name>
</gene>
<dbReference type="AlphaFoldDB" id="A0A847R8G8"/>
<sequence>MNGNVKRIFFIVLFLLGSMNASAVTYVIHDIDESSVRSLTFLLSKLVPSNTLLTPIRHDVFEQYESSLKADDIVVTIGVDRFRQACGFDFDGAVMALFIGREEYRHVLPDCPMPTTGVFSGAPLAKNLALLETIWLDQKPLALLYSDNVLIDENEMTALAAEYGFEFQFLQTQTDRLSVLRSVNIVLERSGLIFSVVDTELYKNGNAQAMLKQLFNQQQLMIGPAFSFVRAGSLFAVYSDTQAKLEALAERIRRWQTEKHMLDAIYPEKLRVSFNPSLIKAHGVVPPSASFLNDRYGLCAETLCD</sequence>
<dbReference type="EMBL" id="JABAEK010000013">
    <property type="protein sequence ID" value="NLQ18366.1"/>
    <property type="molecule type" value="Genomic_DNA"/>
</dbReference>
<dbReference type="Proteomes" id="UP000586067">
    <property type="component" value="Unassembled WGS sequence"/>
</dbReference>
<reference evidence="2 3" key="1">
    <citation type="submission" date="2020-04" db="EMBL/GenBank/DDBJ databases">
        <title>Marinomonas sp. M1K-6 isolated from the deep seawater of the Mariana Trench.</title>
        <authorList>
            <person name="Li Y."/>
        </authorList>
    </citation>
    <scope>NUCLEOTIDE SEQUENCE [LARGE SCALE GENOMIC DNA]</scope>
    <source>
        <strain evidence="2 3">M1K-6</strain>
    </source>
</reference>
<evidence type="ECO:0000256" key="1">
    <source>
        <dbReference type="SAM" id="SignalP"/>
    </source>
</evidence>
<feature type="chain" id="PRO_5032391448" description="ABC transporter substrate-binding protein" evidence="1">
    <location>
        <begin position="24"/>
        <end position="305"/>
    </location>
</feature>
<organism evidence="2 3">
    <name type="scientific">Marinomonas profundi</name>
    <dbReference type="NCBI Taxonomy" id="2726122"/>
    <lineage>
        <taxon>Bacteria</taxon>
        <taxon>Pseudomonadati</taxon>
        <taxon>Pseudomonadota</taxon>
        <taxon>Gammaproteobacteria</taxon>
        <taxon>Oceanospirillales</taxon>
        <taxon>Oceanospirillaceae</taxon>
        <taxon>Marinomonas</taxon>
    </lineage>
</organism>
<evidence type="ECO:0000313" key="3">
    <source>
        <dbReference type="Proteomes" id="UP000586067"/>
    </source>
</evidence>
<evidence type="ECO:0000313" key="2">
    <source>
        <dbReference type="EMBL" id="NLQ18366.1"/>
    </source>
</evidence>
<protein>
    <recommendedName>
        <fullName evidence="4">ABC transporter substrate-binding protein</fullName>
    </recommendedName>
</protein>
<proteinExistence type="predicted"/>
<feature type="signal peptide" evidence="1">
    <location>
        <begin position="1"/>
        <end position="23"/>
    </location>
</feature>
<evidence type="ECO:0008006" key="4">
    <source>
        <dbReference type="Google" id="ProtNLM"/>
    </source>
</evidence>
<accession>A0A847R8G8</accession>
<comment type="caution">
    <text evidence="2">The sequence shown here is derived from an EMBL/GenBank/DDBJ whole genome shotgun (WGS) entry which is preliminary data.</text>
</comment>
<dbReference type="Gene3D" id="3.40.50.2300">
    <property type="match status" value="1"/>
</dbReference>